<dbReference type="Proteomes" id="UP000277007">
    <property type="component" value="Unassembled WGS sequence"/>
</dbReference>
<organism evidence="2 3">
    <name type="scientific">Azospirillum griseum</name>
    <dbReference type="NCBI Taxonomy" id="2496639"/>
    <lineage>
        <taxon>Bacteria</taxon>
        <taxon>Pseudomonadati</taxon>
        <taxon>Pseudomonadota</taxon>
        <taxon>Alphaproteobacteria</taxon>
        <taxon>Rhodospirillales</taxon>
        <taxon>Azospirillaceae</taxon>
        <taxon>Azospirillum</taxon>
    </lineage>
</organism>
<evidence type="ECO:0000313" key="3">
    <source>
        <dbReference type="Proteomes" id="UP000277007"/>
    </source>
</evidence>
<dbReference type="PANTHER" id="PTHR38813">
    <property type="match status" value="1"/>
</dbReference>
<dbReference type="InterPro" id="IPR052747">
    <property type="entry name" value="TA_system_RelE_toxin"/>
</dbReference>
<reference evidence="2 3" key="1">
    <citation type="submission" date="2018-12" db="EMBL/GenBank/DDBJ databases">
        <authorList>
            <person name="Yang Y."/>
        </authorList>
    </citation>
    <scope>NUCLEOTIDE SEQUENCE [LARGE SCALE GENOMIC DNA]</scope>
    <source>
        <strain evidence="2 3">L-25-5w-1</strain>
    </source>
</reference>
<dbReference type="SUPFAM" id="SSF143011">
    <property type="entry name" value="RelE-like"/>
    <property type="match status" value="1"/>
</dbReference>
<keyword evidence="1" id="KW-1277">Toxin-antitoxin system</keyword>
<gene>
    <name evidence="2" type="ORF">EJ903_22600</name>
</gene>
<comment type="caution">
    <text evidence="2">The sequence shown here is derived from an EMBL/GenBank/DDBJ whole genome shotgun (WGS) entry which is preliminary data.</text>
</comment>
<keyword evidence="3" id="KW-1185">Reference proteome</keyword>
<accession>A0A3S0KV30</accession>
<evidence type="ECO:0000313" key="2">
    <source>
        <dbReference type="EMBL" id="RTR15679.1"/>
    </source>
</evidence>
<dbReference type="Gene3D" id="3.30.2310.20">
    <property type="entry name" value="RelE-like"/>
    <property type="match status" value="1"/>
</dbReference>
<proteinExistence type="predicted"/>
<protein>
    <submittedName>
        <fullName evidence="2">Type II toxin-antitoxin system RelE/ParE family toxin</fullName>
    </submittedName>
</protein>
<dbReference type="Pfam" id="PF05016">
    <property type="entry name" value="ParE_toxin"/>
    <property type="match status" value="1"/>
</dbReference>
<dbReference type="InterPro" id="IPR007712">
    <property type="entry name" value="RelE/ParE_toxin"/>
</dbReference>
<dbReference type="OrthoDB" id="428094at2"/>
<evidence type="ECO:0000256" key="1">
    <source>
        <dbReference type="ARBA" id="ARBA00022649"/>
    </source>
</evidence>
<dbReference type="EMBL" id="RXMA01000032">
    <property type="protein sequence ID" value="RTR15679.1"/>
    <property type="molecule type" value="Genomic_DNA"/>
</dbReference>
<dbReference type="InterPro" id="IPR035093">
    <property type="entry name" value="RelE/ParE_toxin_dom_sf"/>
</dbReference>
<dbReference type="AlphaFoldDB" id="A0A3S0KV30"/>
<name>A0A3S0KV30_9PROT</name>
<dbReference type="PANTHER" id="PTHR38813:SF1">
    <property type="entry name" value="TOXIN RELE1-RELATED"/>
    <property type="match status" value="1"/>
</dbReference>
<sequence length="88" mass="10034">MIVQVQILPKAAKDLKTLMPPDRARILKKVEQYAADPASQANNVKALQGSDLYRLRVGDYRVLFTIAEDGTVTVMLVHRVRHRREAYD</sequence>